<name>A0A1C3K178_9BURK</name>
<proteinExistence type="inferred from homology"/>
<keyword evidence="3" id="KW-0645">Protease</keyword>
<dbReference type="STRING" id="1851544.ODI_01556"/>
<dbReference type="GO" id="GO:0030163">
    <property type="term" value="P:protein catabolic process"/>
    <property type="evidence" value="ECO:0007669"/>
    <property type="project" value="InterPro"/>
</dbReference>
<dbReference type="NCBIfam" id="NF000672">
    <property type="entry name" value="PRK00033.1-5"/>
    <property type="match status" value="1"/>
</dbReference>
<evidence type="ECO:0000259" key="2">
    <source>
        <dbReference type="Pfam" id="PF02617"/>
    </source>
</evidence>
<dbReference type="GO" id="GO:0006508">
    <property type="term" value="P:proteolysis"/>
    <property type="evidence" value="ECO:0007669"/>
    <property type="project" value="UniProtKB-UniRule"/>
</dbReference>
<comment type="similarity">
    <text evidence="1">Belongs to the ClpS family.</text>
</comment>
<dbReference type="InterPro" id="IPR022935">
    <property type="entry name" value="ClpS"/>
</dbReference>
<evidence type="ECO:0000313" key="4">
    <source>
        <dbReference type="EMBL" id="SOE48978.1"/>
    </source>
</evidence>
<evidence type="ECO:0000256" key="1">
    <source>
        <dbReference type="HAMAP-Rule" id="MF_00302"/>
    </source>
</evidence>
<dbReference type="HAMAP" id="MF_00302">
    <property type="entry name" value="ClpS"/>
    <property type="match status" value="1"/>
</dbReference>
<reference evidence="3 5" key="1">
    <citation type="submission" date="2016-06" db="EMBL/GenBank/DDBJ databases">
        <authorList>
            <person name="Kjaerup R.B."/>
            <person name="Dalgaard T.S."/>
            <person name="Juul-Madsen H.R."/>
        </authorList>
    </citation>
    <scope>NUCLEOTIDE SEQUENCE [LARGE SCALE GENOMIC DNA]</scope>
    <source>
        <strain evidence="3">Orrdi1</strain>
    </source>
</reference>
<sequence length="82" mass="9421">MYQVVLLNDDYTPMEFVVKVLQKFFGKNIEQATRVMLQVHHEGRGICGVYPRDIASTRIALVGQYAQARQHPLQCIMEPVDD</sequence>
<dbReference type="KEGG" id="odi:ODI_R1766"/>
<dbReference type="Gene3D" id="3.30.1390.10">
    <property type="match status" value="1"/>
</dbReference>
<feature type="domain" description="Adaptor protein ClpS core" evidence="2">
    <location>
        <begin position="1"/>
        <end position="75"/>
    </location>
</feature>
<comment type="subunit">
    <text evidence="1">Binds to the N-terminal domain of the chaperone ClpA.</text>
</comment>
<dbReference type="InterPro" id="IPR014719">
    <property type="entry name" value="Ribosomal_bL12_C/ClpS-like"/>
</dbReference>
<dbReference type="SUPFAM" id="SSF54736">
    <property type="entry name" value="ClpS-like"/>
    <property type="match status" value="1"/>
</dbReference>
<dbReference type="AlphaFoldDB" id="A0A1C3K178"/>
<keyword evidence="3" id="KW-0378">Hydrolase</keyword>
<comment type="function">
    <text evidence="1">Involved in the modulation of the specificity of the ClpAP-mediated ATP-dependent protein degradation.</text>
</comment>
<organism evidence="3 5">
    <name type="scientific">Orrella dioscoreae</name>
    <dbReference type="NCBI Taxonomy" id="1851544"/>
    <lineage>
        <taxon>Bacteria</taxon>
        <taxon>Pseudomonadati</taxon>
        <taxon>Pseudomonadota</taxon>
        <taxon>Betaproteobacteria</taxon>
        <taxon>Burkholderiales</taxon>
        <taxon>Alcaligenaceae</taxon>
        <taxon>Orrella</taxon>
    </lineage>
</organism>
<dbReference type="PANTHER" id="PTHR33473:SF19">
    <property type="entry name" value="ATP-DEPENDENT CLP PROTEASE ADAPTER PROTEIN CLPS"/>
    <property type="match status" value="1"/>
</dbReference>
<protein>
    <recommendedName>
        <fullName evidence="1">ATP-dependent Clp protease adapter protein ClpS</fullName>
    </recommendedName>
</protein>
<dbReference type="Proteomes" id="UP000078558">
    <property type="component" value="Chromosome I"/>
</dbReference>
<keyword evidence="5" id="KW-1185">Reference proteome</keyword>
<dbReference type="Pfam" id="PF02617">
    <property type="entry name" value="ClpS"/>
    <property type="match status" value="1"/>
</dbReference>
<dbReference type="EMBL" id="FLRC01000016">
    <property type="protein sequence ID" value="SBT25241.1"/>
    <property type="molecule type" value="Genomic_DNA"/>
</dbReference>
<dbReference type="FunFam" id="3.30.1390.10:FF:000002">
    <property type="entry name" value="ATP-dependent Clp protease adapter protein ClpS"/>
    <property type="match status" value="1"/>
</dbReference>
<dbReference type="GO" id="GO:0008233">
    <property type="term" value="F:peptidase activity"/>
    <property type="evidence" value="ECO:0007669"/>
    <property type="project" value="UniProtKB-KW"/>
</dbReference>
<dbReference type="PANTHER" id="PTHR33473">
    <property type="entry name" value="ATP-DEPENDENT CLP PROTEASE ADAPTER PROTEIN CLPS1, CHLOROPLASTIC"/>
    <property type="match status" value="1"/>
</dbReference>
<reference evidence="4 5" key="2">
    <citation type="submission" date="2017-08" db="EMBL/GenBank/DDBJ databases">
        <authorList>
            <person name="de Groot N.N."/>
        </authorList>
    </citation>
    <scope>NUCLEOTIDE SEQUENCE [LARGE SCALE GENOMIC DNA]</scope>
    <source>
        <strain evidence="4">Orrdi1</strain>
    </source>
</reference>
<evidence type="ECO:0000313" key="3">
    <source>
        <dbReference type="EMBL" id="SBT25241.1"/>
    </source>
</evidence>
<dbReference type="InterPro" id="IPR003769">
    <property type="entry name" value="ClpS_core"/>
</dbReference>
<evidence type="ECO:0000313" key="5">
    <source>
        <dbReference type="Proteomes" id="UP000078558"/>
    </source>
</evidence>
<gene>
    <name evidence="1" type="primary">clpS</name>
    <name evidence="3" type="ORF">ODI_01556</name>
    <name evidence="4" type="ORF">ODI_R1766</name>
</gene>
<dbReference type="EMBL" id="LT907988">
    <property type="protein sequence ID" value="SOE48978.1"/>
    <property type="molecule type" value="Genomic_DNA"/>
</dbReference>
<accession>A0A1C3K178</accession>